<dbReference type="GeneID" id="2948463"/>
<reference evidence="1 2" key="3">
    <citation type="journal article" date="2000" name="Virus Res.">
        <title>DNA sequencing and phylogenetic analysis of the protease gene of ovine adenovirus 3 suggest that adenoviruses of sheep belong to two different genera.</title>
        <authorList>
            <person name="Barbezange C."/>
            <person name="Benko M."/>
            <person name="Dan A."/>
            <person name="Harrach B."/>
        </authorList>
    </citation>
    <scope>NUCLEOTIDE SEQUENCE [LARGE SCALE GENOMIC DNA]</scope>
    <source>
        <strain evidence="1 2">THT/62</strain>
    </source>
</reference>
<reference evidence="1 2" key="2">
    <citation type="journal article" date="2000" name="J. Gen. Virol.">
        <title>DNA sequence of frog adenovirus.</title>
        <authorList>
            <person name="Davison A.J."/>
            <person name="Wright K.M."/>
            <person name="Harrach B."/>
        </authorList>
    </citation>
    <scope>NUCLEOTIDE SEQUENCE [LARGE SCALE GENOMIC DNA]</scope>
    <source>
        <strain evidence="1 2">THT/62</strain>
    </source>
</reference>
<protein>
    <submittedName>
        <fullName evidence="1">E1B 55K</fullName>
    </submittedName>
</protein>
<evidence type="ECO:0000313" key="2">
    <source>
        <dbReference type="Proteomes" id="UP000172814"/>
    </source>
</evidence>
<dbReference type="KEGG" id="vg:2948463"/>
<dbReference type="EMBL" id="AF036092">
    <property type="protein sequence ID" value="AAK13172.1"/>
    <property type="molecule type" value="Genomic_DNA"/>
</dbReference>
<sequence>MECLSSADCPFVSNPIVTWPQAVHQNVAPSTARSHILLPVDADPEVYFNKYSAVYLIPDATYTWKNVEITTHIHIYGQGATVKLHGSGPILSIRNAQIEPKVLRVLISDIHFIGGELPNRNSSMGSDCLHHGAIFCHNVWKTTISNCVFENFKGAAVWYSSVPYSNFRKWGQQHCITSCKFDSCRIGVANTSYSEFSMANNNHFFDCQVCFNVVGGYWMRNDNLFVQCRCAYLHTKKHMWYSGDGQNFQAARGTFNNNMLNHCDYGSMWPTEFVLANGSVIELAGFYFDDDEEQPPTFVGNMLWYGDVKILKLPMARLKHWCINACHIYGITYGMPDAGCITISPELADIVFVIGCSGNNVVIYNVNEEHIVPSVGIVKQKNLQHA</sequence>
<reference evidence="1 2" key="1">
    <citation type="journal article" date="1998" name="J. Gen. Virol.">
        <title>Analysis of the hexon gene sequence of bovine adenovirus type 4 provides further support for a new adenovirus genus (Atadenovirus).</title>
        <authorList>
            <person name="Dan A."/>
            <person name="Ruzsics Z."/>
            <person name="Russell W.C."/>
            <person name="Benko M."/>
            <person name="Harrach B."/>
        </authorList>
    </citation>
    <scope>NUCLEOTIDE SEQUENCE [LARGE SCALE GENOMIC DNA]</scope>
    <source>
        <strain evidence="1 2">THT/62</strain>
    </source>
</reference>
<dbReference type="SUPFAM" id="SSF51126">
    <property type="entry name" value="Pectin lyase-like"/>
    <property type="match status" value="1"/>
</dbReference>
<evidence type="ECO:0000313" key="1">
    <source>
        <dbReference type="EMBL" id="AAK13172.1"/>
    </source>
</evidence>
<accession>Q997I6</accession>
<dbReference type="InterPro" id="IPR011050">
    <property type="entry name" value="Pectin_lyase_fold/virulence"/>
</dbReference>
<organism evidence="1 2">
    <name type="scientific">Bovine adenovirus 4</name>
    <name type="common">BAdV-4</name>
    <dbReference type="NCBI Taxonomy" id="70333"/>
    <lineage>
        <taxon>Viruses</taxon>
        <taxon>Varidnaviria</taxon>
        <taxon>Bamfordvirae</taxon>
        <taxon>Preplasmiviricota</taxon>
        <taxon>Polisuviricotina</taxon>
        <taxon>Pharingeaviricetes</taxon>
        <taxon>Rowavirales</taxon>
        <taxon>Adenoviridae</taxon>
        <taxon>Barthadenovirus</taxon>
        <taxon>Barthadenovirus bosquartum</taxon>
        <taxon>Bovine atadenovirus D</taxon>
    </lineage>
</organism>
<dbReference type="InterPro" id="IPR012334">
    <property type="entry name" value="Pectin_lyas_fold"/>
</dbReference>
<name>Q997I6_ADEB4</name>
<reference evidence="1 2" key="4">
    <citation type="journal article" date="2001" name="Virus Genes">
        <title>Four new inverted terminal repeat sequences from bovine adenoviruses reveal striking differences in the length and content of the ITRs.</title>
        <authorList>
            <person name="Dan A."/>
            <person name="Elo P."/>
            <person name="Harrach B."/>
            <person name="Zadori Z."/>
            <person name="Benko M."/>
        </authorList>
    </citation>
    <scope>NUCLEOTIDE SEQUENCE [LARGE SCALE GENOMIC DNA]</scope>
    <source>
        <strain evidence="1 2">THT/62</strain>
    </source>
</reference>
<organismHost>
    <name type="scientific">Bos taurus</name>
    <name type="common">Bovine</name>
    <dbReference type="NCBI Taxonomy" id="9913"/>
</organismHost>
<dbReference type="Gene3D" id="2.160.20.10">
    <property type="entry name" value="Single-stranded right-handed beta-helix, Pectin lyase-like"/>
    <property type="match status" value="1"/>
</dbReference>
<dbReference type="Proteomes" id="UP000172814">
    <property type="component" value="Segment"/>
</dbReference>
<keyword evidence="2" id="KW-1185">Reference proteome</keyword>
<proteinExistence type="predicted"/>
<dbReference type="RefSeq" id="NP_077387.1">
    <property type="nucleotide sequence ID" value="NC_002685.2"/>
</dbReference>